<dbReference type="InterPro" id="IPR036412">
    <property type="entry name" value="HAD-like_sf"/>
</dbReference>
<dbReference type="OrthoDB" id="7739434at2"/>
<dbReference type="AlphaFoldDB" id="A0A844XT84"/>
<name>A0A844XT84_9SPHN</name>
<evidence type="ECO:0000313" key="2">
    <source>
        <dbReference type="EMBL" id="MXO48609.1"/>
    </source>
</evidence>
<dbReference type="NCBIfam" id="TIGR01488">
    <property type="entry name" value="HAD-SF-IB"/>
    <property type="match status" value="1"/>
</dbReference>
<keyword evidence="1" id="KW-0472">Membrane</keyword>
<keyword evidence="3" id="KW-1185">Reference proteome</keyword>
<dbReference type="RefSeq" id="WP_160728151.1">
    <property type="nucleotide sequence ID" value="NZ_WTYC01000004.1"/>
</dbReference>
<protein>
    <submittedName>
        <fullName evidence="2">HAD-IB family phosphatase</fullName>
    </submittedName>
</protein>
<dbReference type="SUPFAM" id="SSF56784">
    <property type="entry name" value="HAD-like"/>
    <property type="match status" value="1"/>
</dbReference>
<dbReference type="Proteomes" id="UP000448199">
    <property type="component" value="Unassembled WGS sequence"/>
</dbReference>
<reference evidence="2 3" key="1">
    <citation type="submission" date="2019-12" db="EMBL/GenBank/DDBJ databases">
        <title>Genomic-based taxomic classification of the family Erythrobacteraceae.</title>
        <authorList>
            <person name="Xu L."/>
        </authorList>
    </citation>
    <scope>NUCLEOTIDE SEQUENCE [LARGE SCALE GENOMIC DNA]</scope>
    <source>
        <strain evidence="2 3">DSM 17792</strain>
    </source>
</reference>
<dbReference type="Pfam" id="PF12710">
    <property type="entry name" value="HAD"/>
    <property type="match status" value="1"/>
</dbReference>
<accession>A0A844XT84</accession>
<dbReference type="InterPro" id="IPR023214">
    <property type="entry name" value="HAD_sf"/>
</dbReference>
<keyword evidence="1" id="KW-1133">Transmembrane helix</keyword>
<organism evidence="2 3">
    <name type="scientific">Qipengyuania vulgaris</name>
    <dbReference type="NCBI Taxonomy" id="291985"/>
    <lineage>
        <taxon>Bacteria</taxon>
        <taxon>Pseudomonadati</taxon>
        <taxon>Pseudomonadota</taxon>
        <taxon>Alphaproteobacteria</taxon>
        <taxon>Sphingomonadales</taxon>
        <taxon>Erythrobacteraceae</taxon>
        <taxon>Qipengyuania</taxon>
    </lineage>
</organism>
<comment type="caution">
    <text evidence="2">The sequence shown here is derived from an EMBL/GenBank/DDBJ whole genome shotgun (WGS) entry which is preliminary data.</text>
</comment>
<gene>
    <name evidence="2" type="ORF">GRI69_10095</name>
</gene>
<dbReference type="EMBL" id="WTYC01000004">
    <property type="protein sequence ID" value="MXO48609.1"/>
    <property type="molecule type" value="Genomic_DNA"/>
</dbReference>
<dbReference type="Gene3D" id="1.20.1440.100">
    <property type="entry name" value="SG protein - dephosphorylation function"/>
    <property type="match status" value="1"/>
</dbReference>
<dbReference type="Gene3D" id="3.40.50.1000">
    <property type="entry name" value="HAD superfamily/HAD-like"/>
    <property type="match status" value="1"/>
</dbReference>
<evidence type="ECO:0000313" key="3">
    <source>
        <dbReference type="Proteomes" id="UP000448199"/>
    </source>
</evidence>
<keyword evidence="1" id="KW-0812">Transmembrane</keyword>
<evidence type="ECO:0000256" key="1">
    <source>
        <dbReference type="SAM" id="Phobius"/>
    </source>
</evidence>
<feature type="transmembrane region" description="Helical" evidence="1">
    <location>
        <begin position="37"/>
        <end position="54"/>
    </location>
</feature>
<proteinExistence type="predicted"/>
<sequence length="214" mass="24082">MMKVAIYDLDKTLVRRATFTPFLLFAARSLAPGRLPLFPVWIAMMIGYRIGFYDRTRLKTVGMRLMLGRQPICALERAGREFATHHLRKCGWVEGVIAMLEADRKEGAHLVIATAAFEFYARAFAEKLGIDDVIATGWDGARIPGGNCYGEEKRKRVALWLEDKPPGYRTRFVSDSFADAPLLQEADDAVFVTQSGKKRKRAESLGWHVIDGSL</sequence>